<keyword evidence="2" id="KW-0813">Transport</keyword>
<evidence type="ECO:0000256" key="5">
    <source>
        <dbReference type="ARBA" id="ARBA00022989"/>
    </source>
</evidence>
<dbReference type="Proteomes" id="UP001305779">
    <property type="component" value="Unassembled WGS sequence"/>
</dbReference>
<name>A0ABR0E269_ZASCE</name>
<feature type="region of interest" description="Disordered" evidence="9">
    <location>
        <begin position="39"/>
        <end position="76"/>
    </location>
</feature>
<dbReference type="PANTHER" id="PTHR13466">
    <property type="entry name" value="TEX2 PROTEIN-RELATED"/>
    <property type="match status" value="1"/>
</dbReference>
<gene>
    <name evidence="11" type="ORF">PRZ48_013652</name>
</gene>
<keyword evidence="4" id="KW-0256">Endoplasmic reticulum</keyword>
<dbReference type="CDD" id="cd21675">
    <property type="entry name" value="SMP_TEX2"/>
    <property type="match status" value="1"/>
</dbReference>
<feature type="compositionally biased region" description="Polar residues" evidence="9">
    <location>
        <begin position="962"/>
        <end position="971"/>
    </location>
</feature>
<feature type="compositionally biased region" description="Low complexity" evidence="9">
    <location>
        <begin position="748"/>
        <end position="768"/>
    </location>
</feature>
<feature type="compositionally biased region" description="Basic and acidic residues" evidence="9">
    <location>
        <begin position="693"/>
        <end position="703"/>
    </location>
</feature>
<feature type="compositionally biased region" description="Low complexity" evidence="9">
    <location>
        <begin position="667"/>
        <end position="677"/>
    </location>
</feature>
<feature type="compositionally biased region" description="Polar residues" evidence="9">
    <location>
        <begin position="886"/>
        <end position="911"/>
    </location>
</feature>
<feature type="compositionally biased region" description="Basic and acidic residues" evidence="9">
    <location>
        <begin position="60"/>
        <end position="71"/>
    </location>
</feature>
<feature type="compositionally biased region" description="Acidic residues" evidence="9">
    <location>
        <begin position="912"/>
        <end position="927"/>
    </location>
</feature>
<evidence type="ECO:0000256" key="6">
    <source>
        <dbReference type="ARBA" id="ARBA00023055"/>
    </source>
</evidence>
<evidence type="ECO:0000256" key="7">
    <source>
        <dbReference type="ARBA" id="ARBA00023121"/>
    </source>
</evidence>
<feature type="region of interest" description="Disordered" evidence="9">
    <location>
        <begin position="498"/>
        <end position="613"/>
    </location>
</feature>
<feature type="compositionally biased region" description="Polar residues" evidence="9">
    <location>
        <begin position="783"/>
        <end position="793"/>
    </location>
</feature>
<protein>
    <recommendedName>
        <fullName evidence="10">SMP-LTD domain-containing protein</fullName>
    </recommendedName>
</protein>
<evidence type="ECO:0000256" key="8">
    <source>
        <dbReference type="ARBA" id="ARBA00023136"/>
    </source>
</evidence>
<evidence type="ECO:0000313" key="11">
    <source>
        <dbReference type="EMBL" id="KAK4495321.1"/>
    </source>
</evidence>
<evidence type="ECO:0000256" key="9">
    <source>
        <dbReference type="SAM" id="MobiDB-lite"/>
    </source>
</evidence>
<feature type="compositionally biased region" description="Basic and acidic residues" evidence="9">
    <location>
        <begin position="979"/>
        <end position="991"/>
    </location>
</feature>
<dbReference type="PANTHER" id="PTHR13466:SF19">
    <property type="entry name" value="NUCLEUS-VACUOLE JUNCTION PROTEIN 2"/>
    <property type="match status" value="1"/>
</dbReference>
<feature type="compositionally biased region" description="Polar residues" evidence="9">
    <location>
        <begin position="704"/>
        <end position="744"/>
    </location>
</feature>
<accession>A0ABR0E269</accession>
<reference evidence="11 12" key="1">
    <citation type="journal article" date="2023" name="G3 (Bethesda)">
        <title>A chromosome-level genome assembly of Zasmidium syzygii isolated from banana leaves.</title>
        <authorList>
            <person name="van Westerhoven A.C."/>
            <person name="Mehrabi R."/>
            <person name="Talebi R."/>
            <person name="Steentjes M.B.F."/>
            <person name="Corcolon B."/>
            <person name="Chong P.A."/>
            <person name="Kema G.H.J."/>
            <person name="Seidl M.F."/>
        </authorList>
    </citation>
    <scope>NUCLEOTIDE SEQUENCE [LARGE SCALE GENOMIC DNA]</scope>
    <source>
        <strain evidence="11 12">P124</strain>
    </source>
</reference>
<dbReference type="EMBL" id="JAXOVC010000012">
    <property type="protein sequence ID" value="KAK4495321.1"/>
    <property type="molecule type" value="Genomic_DNA"/>
</dbReference>
<feature type="compositionally biased region" description="Polar residues" evidence="9">
    <location>
        <begin position="543"/>
        <end position="554"/>
    </location>
</feature>
<feature type="domain" description="SMP-LTD" evidence="10">
    <location>
        <begin position="299"/>
        <end position="490"/>
    </location>
</feature>
<proteinExistence type="predicted"/>
<evidence type="ECO:0000256" key="1">
    <source>
        <dbReference type="ARBA" id="ARBA00004586"/>
    </source>
</evidence>
<evidence type="ECO:0000256" key="4">
    <source>
        <dbReference type="ARBA" id="ARBA00022824"/>
    </source>
</evidence>
<feature type="compositionally biased region" description="Low complexity" evidence="9">
    <location>
        <begin position="1114"/>
        <end position="1130"/>
    </location>
</feature>
<keyword evidence="7" id="KW-0446">Lipid-binding</keyword>
<feature type="compositionally biased region" description="Polar residues" evidence="9">
    <location>
        <begin position="1153"/>
        <end position="1163"/>
    </location>
</feature>
<feature type="compositionally biased region" description="Pro residues" evidence="9">
    <location>
        <begin position="799"/>
        <end position="809"/>
    </location>
</feature>
<evidence type="ECO:0000256" key="2">
    <source>
        <dbReference type="ARBA" id="ARBA00022448"/>
    </source>
</evidence>
<keyword evidence="12" id="KW-1185">Reference proteome</keyword>
<dbReference type="InterPro" id="IPR031468">
    <property type="entry name" value="SMP_LBD"/>
</dbReference>
<feature type="compositionally biased region" description="Basic and acidic residues" evidence="9">
    <location>
        <begin position="928"/>
        <end position="948"/>
    </location>
</feature>
<keyword evidence="3" id="KW-0812">Transmembrane</keyword>
<keyword evidence="5" id="KW-1133">Transmembrane helix</keyword>
<comment type="subcellular location">
    <subcellularLocation>
        <location evidence="1">Endoplasmic reticulum membrane</location>
    </subcellularLocation>
</comment>
<keyword evidence="6" id="KW-0445">Lipid transport</keyword>
<feature type="compositionally biased region" description="Basic and acidic residues" evidence="9">
    <location>
        <begin position="39"/>
        <end position="54"/>
    </location>
</feature>
<comment type="caution">
    <text evidence="11">The sequence shown here is derived from an EMBL/GenBank/DDBJ whole genome shotgun (WGS) entry which is preliminary data.</text>
</comment>
<dbReference type="PROSITE" id="PS51847">
    <property type="entry name" value="SMP"/>
    <property type="match status" value="1"/>
</dbReference>
<evidence type="ECO:0000313" key="12">
    <source>
        <dbReference type="Proteomes" id="UP001305779"/>
    </source>
</evidence>
<sequence>MSFRTLVFTYLLGGLTFLPLVLAAVLASAWYLLPKAGHAEEPQRDGAEEKRTEGVEEVDKEGRHSRSRQESTSDAGASGTFAVLRKYDFQAAIQALNARQNGTATGAAPGNDATAGEGVASGSESVYQSMYRSVFSSNKSAASSTSILDHDEAQQTPTNRRKSVSANIMFIVLRHGHLMLYDTPAQVEVRHVLSLAHHNVSLQSGKEAEDELDDRKIPEADLFIKRTAIVLTPIEMPNGSMQTSAQKAAKPIYLFSATSFEKEDFFHALLSSRSRPPSLLPLDPEALIKLQSSLHSSSLTPETRALNALLGRVFLGIHHTDYLKNFILGKIEKKLARIQKPTFIPLLEIRSLDLGDAAPLFTNLKLRDLNINGDTTVSADMRYNGGLSITLLAVAKLDLGPRFKARTVDLILKASMQRVHGTMLLHIKPPPSNRLWYCFENMPELEVRAEPVVSERKITYGFVLRAIEERVRTALGEGLVKPNWDDVPMPLIDTRGSHARGGLWSDEGEDEHPELRPGSARVLSDRNEKTMSMPSIPPAMDTGASTGLSSSSEVNIARIRHSATMPVDERQVKRRPVGSSQSVHEPSSSPETNHQSSLPSKPLRSPSITLPSPVVAVDGQTVEQVRADDPSLQHLASQNRRLWRSRGSIPQQKDALDELRDLRARAEQAAARPSASANDEGSEDANGSLEDVAGSRDSDEASLRSHQLSESTIPATPRSFSIRSTDSERSTATSLSSARGQQPGQRKANLLAAAGAATNAARNWGWNTIQKNRGILPRAAAKQESSPSGTNQPMGRGQPLPPPGQPLPGPNKGIWGGMSTMRRKPVPALPPRRPRLGENDTTPNSKIPVLSRTKSGSSQVAGVEGDDEFGTWQENVVDHDTGPSGGSSESVNADPSADNLQSTQGQSSASITEDEDLLQLSADEAEPETPRRNQPDEEQGERKDDTPSKPRKVPPPLPARRQQSPRGDQPTANPPSQQPHDKNDDVAKDSDQDSSSDTPGLPIPEGAVNAIAAENSTVELEIGANDDTEHLDHSNAVEAEVQPESSEEASAPVATREPSEGGIVGAANEPTRRGRGNTAERFLRGDDLKEENFEAPDTTQSEEPSQLNSSVEPAIASKTAASWSSAGTGADETDEISQRIKAQVQKHREVPVSQASDGTTDSR</sequence>
<evidence type="ECO:0000256" key="3">
    <source>
        <dbReference type="ARBA" id="ARBA00022692"/>
    </source>
</evidence>
<keyword evidence="8" id="KW-0472">Membrane</keyword>
<feature type="compositionally biased region" description="Polar residues" evidence="9">
    <location>
        <begin position="1097"/>
        <end position="1111"/>
    </location>
</feature>
<feature type="compositionally biased region" description="Low complexity" evidence="9">
    <location>
        <begin position="579"/>
        <end position="607"/>
    </location>
</feature>
<evidence type="ECO:0000259" key="10">
    <source>
        <dbReference type="PROSITE" id="PS51847"/>
    </source>
</evidence>
<feature type="region of interest" description="Disordered" evidence="9">
    <location>
        <begin position="665"/>
        <end position="1163"/>
    </location>
</feature>
<organism evidence="11 12">
    <name type="scientific">Zasmidium cellare</name>
    <name type="common">Wine cellar mold</name>
    <name type="synonym">Racodium cellare</name>
    <dbReference type="NCBI Taxonomy" id="395010"/>
    <lineage>
        <taxon>Eukaryota</taxon>
        <taxon>Fungi</taxon>
        <taxon>Dikarya</taxon>
        <taxon>Ascomycota</taxon>
        <taxon>Pezizomycotina</taxon>
        <taxon>Dothideomycetes</taxon>
        <taxon>Dothideomycetidae</taxon>
        <taxon>Mycosphaerellales</taxon>
        <taxon>Mycosphaerellaceae</taxon>
        <taxon>Zasmidium</taxon>
    </lineage>
</organism>
<feature type="compositionally biased region" description="Basic and acidic residues" evidence="9">
    <location>
        <begin position="1081"/>
        <end position="1092"/>
    </location>
</feature>